<protein>
    <recommendedName>
        <fullName evidence="2">Response regulatory domain-containing protein</fullName>
    </recommendedName>
</protein>
<dbReference type="AlphaFoldDB" id="A0A090RPB7"/>
<sequence length="38" mass="4288">MEAEMRVLVVEDDKMISQAIEQRFTDLGHGVDCAYDAT</sequence>
<evidence type="ECO:0000259" key="2">
    <source>
        <dbReference type="PROSITE" id="PS50110"/>
    </source>
</evidence>
<dbReference type="GO" id="GO:0000160">
    <property type="term" value="P:phosphorelay signal transduction system"/>
    <property type="evidence" value="ECO:0007669"/>
    <property type="project" value="InterPro"/>
</dbReference>
<feature type="domain" description="Response regulatory" evidence="2">
    <location>
        <begin position="6"/>
        <end position="38"/>
    </location>
</feature>
<organism evidence="3 4">
    <name type="scientific">Vibrio maritimus</name>
    <dbReference type="NCBI Taxonomy" id="990268"/>
    <lineage>
        <taxon>Bacteria</taxon>
        <taxon>Pseudomonadati</taxon>
        <taxon>Pseudomonadota</taxon>
        <taxon>Gammaproteobacteria</taxon>
        <taxon>Vibrionales</taxon>
        <taxon>Vibrionaceae</taxon>
        <taxon>Vibrio</taxon>
    </lineage>
</organism>
<dbReference type="InterPro" id="IPR011006">
    <property type="entry name" value="CheY-like_superfamily"/>
</dbReference>
<evidence type="ECO:0000313" key="3">
    <source>
        <dbReference type="EMBL" id="GAL17265.1"/>
    </source>
</evidence>
<evidence type="ECO:0000256" key="1">
    <source>
        <dbReference type="PROSITE-ProRule" id="PRU00169"/>
    </source>
</evidence>
<evidence type="ECO:0000313" key="4">
    <source>
        <dbReference type="Proteomes" id="UP000029228"/>
    </source>
</evidence>
<accession>A0A090RPB7</accession>
<dbReference type="SUPFAM" id="SSF52172">
    <property type="entry name" value="CheY-like"/>
    <property type="match status" value="1"/>
</dbReference>
<comment type="caution">
    <text evidence="3">The sequence shown here is derived from an EMBL/GenBank/DDBJ whole genome shotgun (WGS) entry which is preliminary data.</text>
</comment>
<comment type="caution">
    <text evidence="1">Lacks conserved residue(s) required for the propagation of feature annotation.</text>
</comment>
<reference evidence="3 4" key="2">
    <citation type="submission" date="2014-09" db="EMBL/GenBank/DDBJ databases">
        <authorList>
            <consortium name="NBRP consortium"/>
            <person name="Sawabe T."/>
            <person name="Meirelles P."/>
            <person name="Nakanishi M."/>
            <person name="Sayaka M."/>
            <person name="Hattori M."/>
            <person name="Ohkuma M."/>
        </authorList>
    </citation>
    <scope>NUCLEOTIDE SEQUENCE [LARGE SCALE GENOMIC DNA]</scope>
    <source>
        <strain evidence="4">JCM19235</strain>
    </source>
</reference>
<dbReference type="EMBL" id="BBMR01000001">
    <property type="protein sequence ID" value="GAL17265.1"/>
    <property type="molecule type" value="Genomic_DNA"/>
</dbReference>
<dbReference type="Gene3D" id="3.40.50.2300">
    <property type="match status" value="1"/>
</dbReference>
<dbReference type="STRING" id="990268.JCM19235_5814"/>
<dbReference type="PROSITE" id="PS50110">
    <property type="entry name" value="RESPONSE_REGULATORY"/>
    <property type="match status" value="1"/>
</dbReference>
<gene>
    <name evidence="3" type="ORF">JCM19235_5814</name>
</gene>
<dbReference type="InterPro" id="IPR001789">
    <property type="entry name" value="Sig_transdc_resp-reg_receiver"/>
</dbReference>
<name>A0A090RPB7_9VIBR</name>
<proteinExistence type="predicted"/>
<dbReference type="Proteomes" id="UP000029228">
    <property type="component" value="Unassembled WGS sequence"/>
</dbReference>
<keyword evidence="4" id="KW-1185">Reference proteome</keyword>
<reference evidence="3 4" key="1">
    <citation type="submission" date="2014-09" db="EMBL/GenBank/DDBJ databases">
        <title>Vibrio maritimus JCM 19235. (C45) whole genome shotgun sequence.</title>
        <authorList>
            <person name="Sawabe T."/>
            <person name="Meirelles P."/>
            <person name="Nakanishi M."/>
            <person name="Sayaka M."/>
            <person name="Hattori M."/>
            <person name="Ohkuma M."/>
        </authorList>
    </citation>
    <scope>NUCLEOTIDE SEQUENCE [LARGE SCALE GENOMIC DNA]</scope>
    <source>
        <strain evidence="4">JCM19235</strain>
    </source>
</reference>